<dbReference type="GO" id="GO:0003729">
    <property type="term" value="F:mRNA binding"/>
    <property type="evidence" value="ECO:0007669"/>
    <property type="project" value="TreeGrafter"/>
</dbReference>
<feature type="compositionally biased region" description="Acidic residues" evidence="1">
    <location>
        <begin position="10"/>
        <end position="19"/>
    </location>
</feature>
<dbReference type="GO" id="GO:0032044">
    <property type="term" value="C:DSIF complex"/>
    <property type="evidence" value="ECO:0007669"/>
    <property type="project" value="TreeGrafter"/>
</dbReference>
<feature type="compositionally biased region" description="Polar residues" evidence="1">
    <location>
        <begin position="805"/>
        <end position="833"/>
    </location>
</feature>
<reference evidence="2 3" key="1">
    <citation type="journal article" date="2019" name="Nat. Ecol. Evol.">
        <title>Megaphylogeny resolves global patterns of mushroom evolution.</title>
        <authorList>
            <person name="Varga T."/>
            <person name="Krizsan K."/>
            <person name="Foldi C."/>
            <person name="Dima B."/>
            <person name="Sanchez-Garcia M."/>
            <person name="Sanchez-Ramirez S."/>
            <person name="Szollosi G.J."/>
            <person name="Szarkandi J.G."/>
            <person name="Papp V."/>
            <person name="Albert L."/>
            <person name="Andreopoulos W."/>
            <person name="Angelini C."/>
            <person name="Antonin V."/>
            <person name="Barry K.W."/>
            <person name="Bougher N.L."/>
            <person name="Buchanan P."/>
            <person name="Buyck B."/>
            <person name="Bense V."/>
            <person name="Catcheside P."/>
            <person name="Chovatia M."/>
            <person name="Cooper J."/>
            <person name="Damon W."/>
            <person name="Desjardin D."/>
            <person name="Finy P."/>
            <person name="Geml J."/>
            <person name="Haridas S."/>
            <person name="Hughes K."/>
            <person name="Justo A."/>
            <person name="Karasinski D."/>
            <person name="Kautmanova I."/>
            <person name="Kiss B."/>
            <person name="Kocsube S."/>
            <person name="Kotiranta H."/>
            <person name="LaButti K.M."/>
            <person name="Lechner B.E."/>
            <person name="Liimatainen K."/>
            <person name="Lipzen A."/>
            <person name="Lukacs Z."/>
            <person name="Mihaltcheva S."/>
            <person name="Morgado L.N."/>
            <person name="Niskanen T."/>
            <person name="Noordeloos M.E."/>
            <person name="Ohm R.A."/>
            <person name="Ortiz-Santana B."/>
            <person name="Ovrebo C."/>
            <person name="Racz N."/>
            <person name="Riley R."/>
            <person name="Savchenko A."/>
            <person name="Shiryaev A."/>
            <person name="Soop K."/>
            <person name="Spirin V."/>
            <person name="Szebenyi C."/>
            <person name="Tomsovsky M."/>
            <person name="Tulloss R.E."/>
            <person name="Uehling J."/>
            <person name="Grigoriev I.V."/>
            <person name="Vagvolgyi C."/>
            <person name="Papp T."/>
            <person name="Martin F.M."/>
            <person name="Miettinen O."/>
            <person name="Hibbett D.S."/>
            <person name="Nagy L.G."/>
        </authorList>
    </citation>
    <scope>NUCLEOTIDE SEQUENCE [LARGE SCALE GENOMIC DNA]</scope>
    <source>
        <strain evidence="2 3">CBS 962.96</strain>
    </source>
</reference>
<keyword evidence="3" id="KW-1185">Reference proteome</keyword>
<dbReference type="OrthoDB" id="3048815at2759"/>
<dbReference type="GO" id="GO:0006368">
    <property type="term" value="P:transcription elongation by RNA polymerase II"/>
    <property type="evidence" value="ECO:0007669"/>
    <property type="project" value="TreeGrafter"/>
</dbReference>
<dbReference type="AlphaFoldDB" id="A0A4S8M1X0"/>
<dbReference type="EMBL" id="ML179185">
    <property type="protein sequence ID" value="THU96082.1"/>
    <property type="molecule type" value="Genomic_DNA"/>
</dbReference>
<gene>
    <name evidence="2" type="ORF">K435DRAFT_858918</name>
</gene>
<evidence type="ECO:0000313" key="2">
    <source>
        <dbReference type="EMBL" id="THU96082.1"/>
    </source>
</evidence>
<feature type="region of interest" description="Disordered" evidence="1">
    <location>
        <begin position="794"/>
        <end position="838"/>
    </location>
</feature>
<dbReference type="GO" id="GO:0032784">
    <property type="term" value="P:regulation of DNA-templated transcription elongation"/>
    <property type="evidence" value="ECO:0007669"/>
    <property type="project" value="InterPro"/>
</dbReference>
<protein>
    <recommendedName>
        <fullName evidence="4">Chromatin elongation factor spt5</fullName>
    </recommendedName>
</protein>
<dbReference type="InterPro" id="IPR039659">
    <property type="entry name" value="SPT5"/>
</dbReference>
<dbReference type="GO" id="GO:0006357">
    <property type="term" value="P:regulation of transcription by RNA polymerase II"/>
    <property type="evidence" value="ECO:0007669"/>
    <property type="project" value="InterPro"/>
</dbReference>
<feature type="region of interest" description="Disordered" evidence="1">
    <location>
        <begin position="1"/>
        <end position="24"/>
    </location>
</feature>
<proteinExistence type="predicted"/>
<dbReference type="PANTHER" id="PTHR11125">
    <property type="entry name" value="SUPPRESSOR OF TY 5"/>
    <property type="match status" value="1"/>
</dbReference>
<name>A0A4S8M1X0_DENBC</name>
<accession>A0A4S8M1X0</accession>
<sequence>MPNPFVDIEAQIDDDDDCSPESLDGDNAWVTGDGLEDVHDNVGDGLENWKDEDLLDIAQHQGLSWPIFADYLLERYAKRPTSPPLIGDDALPNTALKIALITNDIAQDTFWRVKCKPGHEADLLMDIMRREMQEIPNTTSNLTSSFQSAEPTRSVQAQAFDHLCSTCVDPNASIPAIEAELKNILGSHYTAQWDHALSLGSPQDPDEDPSAAMDRLMTIWEQLVPHPSSASGPSVSHQPTLPSSSPLRSAFVVPIVIGFIYLEADLGLRPQETDIAEYLRGHKAVIKRQRSFYKSKTLRQNQRRNESTFAAKPWLVKSQVWMERISCEEVATLLSTPTPTIKTYSWVRILRGEYRGDVGLVISRQTSEVGCRLIVLLVPRLYQEPVDETTQEIEETASAKRKRGPELPQTLFNIDDYPGGVTKSNEGENHFIYKGKKIWHDLLCKSLDYSSVSQVDVDMDDATRRLFRASKHPIIQSICLPASRSWTFFYRDRVEVLCFGPLTEAQKQNPDLPRKTTIKYAVVIEVEAERCKVQFDEYAELDEDDTAEWVSKVNLRKRIYEGDGVEVVAGESNGRHGIVAASIDGLLEVRESLANEGDTFWVEANVCRVTEARDNNGVPWLGHLVTIFKGQYCGYQGVVLDVHPPRPYFTSLEVRISRLLLTVSVNHDDVYDSCSHQWLRLAAPLGPQQKHFHQATWDAEYAPNLKFNVYDYHEKRYLVAEDLVFRQPSQPWVGKEVRVVSKEWKALGTVKQVERTGKCASGIRLQVELRIMTAVHGLPVYWFDYAQVYDPKQPTPIPEWRRPTRAQTPPLSSNEFVDPFTSSEPSAGPSTDPQAPPTHWLLDPRLIGAKFYARWVPLYDLPMEKQLVEPTEQGIVKVYSGAEVFIARPEEIYDCAVRIRPSTNKKPIVAVRGEHTGKYMRQIHYKYDVNGKEIVTAAVYVNWGLSNEEYAEQVEVRPEELAETSNDWRHDPNEKRFAPEMKRMREEARKTRVRKPKAQ</sequence>
<feature type="region of interest" description="Disordered" evidence="1">
    <location>
        <begin position="957"/>
        <end position="999"/>
    </location>
</feature>
<evidence type="ECO:0000256" key="1">
    <source>
        <dbReference type="SAM" id="MobiDB-lite"/>
    </source>
</evidence>
<dbReference type="PANTHER" id="PTHR11125:SF7">
    <property type="entry name" value="TRANSCRIPTION ELONGATION FACTOR SPT5"/>
    <property type="match status" value="1"/>
</dbReference>
<organism evidence="2 3">
    <name type="scientific">Dendrothele bispora (strain CBS 962.96)</name>
    <dbReference type="NCBI Taxonomy" id="1314807"/>
    <lineage>
        <taxon>Eukaryota</taxon>
        <taxon>Fungi</taxon>
        <taxon>Dikarya</taxon>
        <taxon>Basidiomycota</taxon>
        <taxon>Agaricomycotina</taxon>
        <taxon>Agaricomycetes</taxon>
        <taxon>Agaricomycetidae</taxon>
        <taxon>Agaricales</taxon>
        <taxon>Agaricales incertae sedis</taxon>
        <taxon>Dendrothele</taxon>
    </lineage>
</organism>
<dbReference type="Proteomes" id="UP000297245">
    <property type="component" value="Unassembled WGS sequence"/>
</dbReference>
<feature type="compositionally biased region" description="Basic and acidic residues" evidence="1">
    <location>
        <begin position="957"/>
        <end position="990"/>
    </location>
</feature>
<evidence type="ECO:0000313" key="3">
    <source>
        <dbReference type="Proteomes" id="UP000297245"/>
    </source>
</evidence>
<evidence type="ECO:0008006" key="4">
    <source>
        <dbReference type="Google" id="ProtNLM"/>
    </source>
</evidence>